<dbReference type="AlphaFoldDB" id="A0A4Y8PTH5"/>
<evidence type="ECO:0000259" key="1">
    <source>
        <dbReference type="PROSITE" id="PS51186"/>
    </source>
</evidence>
<proteinExistence type="predicted"/>
<feature type="domain" description="N-acetyltransferase" evidence="1">
    <location>
        <begin position="102"/>
        <end position="269"/>
    </location>
</feature>
<dbReference type="Proteomes" id="UP000298246">
    <property type="component" value="Unassembled WGS sequence"/>
</dbReference>
<organism evidence="2 3">
    <name type="scientific">Paenibacillus athensensis</name>
    <dbReference type="NCBI Taxonomy" id="1967502"/>
    <lineage>
        <taxon>Bacteria</taxon>
        <taxon>Bacillati</taxon>
        <taxon>Bacillota</taxon>
        <taxon>Bacilli</taxon>
        <taxon>Bacillales</taxon>
        <taxon>Paenibacillaceae</taxon>
        <taxon>Paenibacillus</taxon>
    </lineage>
</organism>
<reference evidence="2 3" key="1">
    <citation type="submission" date="2017-03" db="EMBL/GenBank/DDBJ databases">
        <title>Isolation of Levoglucosan Utilizing Bacteria.</title>
        <authorList>
            <person name="Arya A.S."/>
        </authorList>
    </citation>
    <scope>NUCLEOTIDE SEQUENCE [LARGE SCALE GENOMIC DNA]</scope>
    <source>
        <strain evidence="2 3">MEC069</strain>
    </source>
</reference>
<dbReference type="InterPro" id="IPR016181">
    <property type="entry name" value="Acyl_CoA_acyltransferase"/>
</dbReference>
<dbReference type="InterPro" id="IPR051531">
    <property type="entry name" value="N-acetyltransferase"/>
</dbReference>
<dbReference type="OrthoDB" id="9785602at2"/>
<dbReference type="GO" id="GO:0008999">
    <property type="term" value="F:protein-N-terminal-alanine acetyltransferase activity"/>
    <property type="evidence" value="ECO:0007669"/>
    <property type="project" value="TreeGrafter"/>
</dbReference>
<sequence length="274" mass="31514">MNICNVSIIVSFRINQAIYLRVPPLPRLFRSCAALGRFRCCALGGLPIAPNNFLRFFILFSYSWRMMKVIKLHATMHGSGGADAMNVHEVFTQFPVLHTERLTLRQMRPADAEALFEFYSDEQLTRFLDWNGPVSREQAQELIAAWNRQFTEMRLCPWGITLNEEDRLIGSIMYMPVRGTFADEPLFPVTVGFELARSYWSKGLMSEALRAVLAFGREKLHVHRVQAEVLPENKASLHLLEKCGFRQEGMLKQYLLHEVSRVFMDVIILALLTS</sequence>
<evidence type="ECO:0000313" key="2">
    <source>
        <dbReference type="EMBL" id="TFE83255.1"/>
    </source>
</evidence>
<protein>
    <recommendedName>
        <fullName evidence="1">N-acetyltransferase domain-containing protein</fullName>
    </recommendedName>
</protein>
<dbReference type="PANTHER" id="PTHR43792:SF9">
    <property type="entry name" value="RIBOSOMAL-PROTEIN-ALANINE ACETYLTRANSFERASE"/>
    <property type="match status" value="1"/>
</dbReference>
<comment type="caution">
    <text evidence="2">The sequence shown here is derived from an EMBL/GenBank/DDBJ whole genome shotgun (WGS) entry which is preliminary data.</text>
</comment>
<dbReference type="InterPro" id="IPR000182">
    <property type="entry name" value="GNAT_dom"/>
</dbReference>
<dbReference type="Pfam" id="PF13302">
    <property type="entry name" value="Acetyltransf_3"/>
    <property type="match status" value="1"/>
</dbReference>
<dbReference type="Gene3D" id="3.40.630.30">
    <property type="match status" value="1"/>
</dbReference>
<dbReference type="EMBL" id="MYFO01000053">
    <property type="protein sequence ID" value="TFE83255.1"/>
    <property type="molecule type" value="Genomic_DNA"/>
</dbReference>
<dbReference type="PROSITE" id="PS51186">
    <property type="entry name" value="GNAT"/>
    <property type="match status" value="1"/>
</dbReference>
<dbReference type="GO" id="GO:0005737">
    <property type="term" value="C:cytoplasm"/>
    <property type="evidence" value="ECO:0007669"/>
    <property type="project" value="TreeGrafter"/>
</dbReference>
<dbReference type="PANTHER" id="PTHR43792">
    <property type="entry name" value="GNAT FAMILY, PUTATIVE (AFU_ORTHOLOGUE AFUA_3G00765)-RELATED-RELATED"/>
    <property type="match status" value="1"/>
</dbReference>
<dbReference type="SUPFAM" id="SSF55729">
    <property type="entry name" value="Acyl-CoA N-acyltransferases (Nat)"/>
    <property type="match status" value="1"/>
</dbReference>
<name>A0A4Y8PTH5_9BACL</name>
<accession>A0A4Y8PTH5</accession>
<evidence type="ECO:0000313" key="3">
    <source>
        <dbReference type="Proteomes" id="UP000298246"/>
    </source>
</evidence>
<keyword evidence="3" id="KW-1185">Reference proteome</keyword>
<gene>
    <name evidence="2" type="ORF">B5M42_23395</name>
</gene>